<evidence type="ECO:0000313" key="2">
    <source>
        <dbReference type="Proteomes" id="UP000054560"/>
    </source>
</evidence>
<name>A0A0L0FHB1_9EUKA</name>
<dbReference type="EMBL" id="KQ243622">
    <property type="protein sequence ID" value="KNC75438.1"/>
    <property type="molecule type" value="Genomic_DNA"/>
</dbReference>
<accession>A0A0L0FHB1</accession>
<dbReference type="AlphaFoldDB" id="A0A0L0FHB1"/>
<organism evidence="1 2">
    <name type="scientific">Sphaeroforma arctica JP610</name>
    <dbReference type="NCBI Taxonomy" id="667725"/>
    <lineage>
        <taxon>Eukaryota</taxon>
        <taxon>Ichthyosporea</taxon>
        <taxon>Ichthyophonida</taxon>
        <taxon>Sphaeroforma</taxon>
    </lineage>
</organism>
<reference evidence="1 2" key="1">
    <citation type="submission" date="2011-02" db="EMBL/GenBank/DDBJ databases">
        <title>The Genome Sequence of Sphaeroforma arctica JP610.</title>
        <authorList>
            <consortium name="The Broad Institute Genome Sequencing Platform"/>
            <person name="Russ C."/>
            <person name="Cuomo C."/>
            <person name="Young S.K."/>
            <person name="Zeng Q."/>
            <person name="Gargeya S."/>
            <person name="Alvarado L."/>
            <person name="Berlin A."/>
            <person name="Chapman S.B."/>
            <person name="Chen Z."/>
            <person name="Freedman E."/>
            <person name="Gellesch M."/>
            <person name="Goldberg J."/>
            <person name="Griggs A."/>
            <person name="Gujja S."/>
            <person name="Heilman E."/>
            <person name="Heiman D."/>
            <person name="Howarth C."/>
            <person name="Mehta T."/>
            <person name="Neiman D."/>
            <person name="Pearson M."/>
            <person name="Roberts A."/>
            <person name="Saif S."/>
            <person name="Shea T."/>
            <person name="Shenoy N."/>
            <person name="Sisk P."/>
            <person name="Stolte C."/>
            <person name="Sykes S."/>
            <person name="White J."/>
            <person name="Yandava C."/>
            <person name="Burger G."/>
            <person name="Gray M.W."/>
            <person name="Holland P.W.H."/>
            <person name="King N."/>
            <person name="Lang F.B.F."/>
            <person name="Roger A.J."/>
            <person name="Ruiz-Trillo I."/>
            <person name="Haas B."/>
            <person name="Nusbaum C."/>
            <person name="Birren B."/>
        </authorList>
    </citation>
    <scope>NUCLEOTIDE SEQUENCE [LARGE SCALE GENOMIC DNA]</scope>
    <source>
        <strain evidence="1 2">JP610</strain>
    </source>
</reference>
<dbReference type="Proteomes" id="UP000054560">
    <property type="component" value="Unassembled WGS sequence"/>
</dbReference>
<gene>
    <name evidence="1" type="ORF">SARC_12036</name>
</gene>
<proteinExistence type="predicted"/>
<dbReference type="RefSeq" id="XP_014149340.1">
    <property type="nucleotide sequence ID" value="XM_014293865.1"/>
</dbReference>
<evidence type="ECO:0000313" key="1">
    <source>
        <dbReference type="EMBL" id="KNC75438.1"/>
    </source>
</evidence>
<dbReference type="GeneID" id="25912540"/>
<keyword evidence="2" id="KW-1185">Reference proteome</keyword>
<sequence length="142" mass="14971">MVGTVDPTMRVSERTSNGTISGGVNAVAPGGELFFGGVVSPALQSIIGLATATTCQYRVVWTATESTVQEKRNFYEFNSGTVHAIATATAVAVMAAQAIERGENATILAVEDELKKYTIQPTWCGTDCDAYGSGILTMQVQE</sequence>
<protein>
    <submittedName>
        <fullName evidence="1">Uncharacterized protein</fullName>
    </submittedName>
</protein>